<comment type="pathway">
    <text evidence="8 10">Purine metabolism; AMP biosynthesis via de novo pathway; AMP from IMP: step 1/2.</text>
</comment>
<dbReference type="GO" id="GO:0000287">
    <property type="term" value="F:magnesium ion binding"/>
    <property type="evidence" value="ECO:0007669"/>
    <property type="project" value="UniProtKB-UniRule"/>
</dbReference>
<dbReference type="InterPro" id="IPR042111">
    <property type="entry name" value="Adenylosuccinate_synth_dom3"/>
</dbReference>
<dbReference type="InterPro" id="IPR018220">
    <property type="entry name" value="Adenylosuccin_syn_GTP-bd"/>
</dbReference>
<feature type="binding site" description="in other chain" evidence="8">
    <location>
        <begin position="13"/>
        <end position="16"/>
    </location>
    <ligand>
        <name>IMP</name>
        <dbReference type="ChEBI" id="CHEBI:58053"/>
        <note>ligand shared between dimeric partners</note>
    </ligand>
</feature>
<feature type="binding site" evidence="8">
    <location>
        <begin position="12"/>
        <end position="18"/>
    </location>
    <ligand>
        <name>GTP</name>
        <dbReference type="ChEBI" id="CHEBI:37565"/>
    </ligand>
</feature>
<dbReference type="Pfam" id="PF00709">
    <property type="entry name" value="Adenylsucc_synt"/>
    <property type="match status" value="1"/>
</dbReference>
<dbReference type="Gene3D" id="3.90.170.10">
    <property type="entry name" value="Adenylosuccinate Synthetase, subunit A, domain 3"/>
    <property type="match status" value="1"/>
</dbReference>
<dbReference type="InterPro" id="IPR001114">
    <property type="entry name" value="Adenylosuccinate_synthetase"/>
</dbReference>
<feature type="binding site" description="in other chain" evidence="8">
    <location>
        <position position="302"/>
    </location>
    <ligand>
        <name>IMP</name>
        <dbReference type="ChEBI" id="CHEBI:58053"/>
        <note>ligand shared between dimeric partners</note>
    </ligand>
</feature>
<feature type="binding site" evidence="8">
    <location>
        <begin position="412"/>
        <end position="414"/>
    </location>
    <ligand>
        <name>GTP</name>
        <dbReference type="ChEBI" id="CHEBI:37565"/>
    </ligand>
</feature>
<evidence type="ECO:0000256" key="4">
    <source>
        <dbReference type="ARBA" id="ARBA00022741"/>
    </source>
</evidence>
<feature type="binding site" description="in other chain" evidence="8">
    <location>
        <begin position="38"/>
        <end position="41"/>
    </location>
    <ligand>
        <name>IMP</name>
        <dbReference type="ChEBI" id="CHEBI:58053"/>
        <note>ligand shared between dimeric partners</note>
    </ligand>
</feature>
<keyword evidence="3 8" id="KW-0479">Metal-binding</keyword>
<dbReference type="Gene3D" id="3.40.440.10">
    <property type="entry name" value="Adenylosuccinate Synthetase, subunit A, domain 1"/>
    <property type="match status" value="1"/>
</dbReference>
<keyword evidence="4 8" id="KW-0547">Nucleotide-binding</keyword>
<evidence type="ECO:0000313" key="16">
    <source>
        <dbReference type="Proteomes" id="UP000588083"/>
    </source>
</evidence>
<evidence type="ECO:0000256" key="6">
    <source>
        <dbReference type="ARBA" id="ARBA00022842"/>
    </source>
</evidence>
<dbReference type="RefSeq" id="WP_176235172.1">
    <property type="nucleotide sequence ID" value="NZ_BLRU01000027.1"/>
</dbReference>
<feature type="active site" description="Proton acceptor" evidence="8">
    <location>
        <position position="13"/>
    </location>
</feature>
<comment type="subcellular location">
    <subcellularLocation>
        <location evidence="8">Cytoplasm</location>
    </subcellularLocation>
</comment>
<dbReference type="CDD" id="cd03108">
    <property type="entry name" value="AdSS"/>
    <property type="match status" value="1"/>
</dbReference>
<evidence type="ECO:0000256" key="10">
    <source>
        <dbReference type="RuleBase" id="RU000520"/>
    </source>
</evidence>
<keyword evidence="16" id="KW-1185">Reference proteome</keyword>
<dbReference type="EMBL" id="BLRU01000027">
    <property type="protein sequence ID" value="GFP18988.1"/>
    <property type="molecule type" value="Genomic_DNA"/>
</dbReference>
<dbReference type="NCBIfam" id="TIGR00184">
    <property type="entry name" value="purA"/>
    <property type="match status" value="1"/>
</dbReference>
<dbReference type="EMBL" id="BLSD01000001">
    <property type="protein sequence ID" value="GFP38337.1"/>
    <property type="molecule type" value="Genomic_DNA"/>
</dbReference>
<evidence type="ECO:0000256" key="8">
    <source>
        <dbReference type="HAMAP-Rule" id="MF_00011"/>
    </source>
</evidence>
<dbReference type="Gene3D" id="1.10.300.10">
    <property type="entry name" value="Adenylosuccinate Synthetase, subunit A, domain 2"/>
    <property type="match status" value="1"/>
</dbReference>
<dbReference type="PANTHER" id="PTHR11846:SF0">
    <property type="entry name" value="ADENYLOSUCCINATE SYNTHETASE"/>
    <property type="match status" value="1"/>
</dbReference>
<dbReference type="FunFam" id="3.90.170.10:FF:000001">
    <property type="entry name" value="Adenylosuccinate synthetase"/>
    <property type="match status" value="1"/>
</dbReference>
<dbReference type="PANTHER" id="PTHR11846">
    <property type="entry name" value="ADENYLOSUCCINATE SYNTHETASE"/>
    <property type="match status" value="1"/>
</dbReference>
<accession>A0A6V8NFL6</accession>
<dbReference type="Proteomes" id="UP000569018">
    <property type="component" value="Unassembled WGS sequence"/>
</dbReference>
<sequence length="436" mass="48627">MPGIVVVGAQWGDEGKGKVTDLLAHRVDAVVRYQGGNNAGHTVVVKGEEYKLHLIPSGILYPHILCIIANGVVVNLEVLLKEMDDLSKRGIDVSTIRLGGNAHLIMPYHLILDSMAEYHLGKARIGTTHKGIGPAYADKASRVGLRVQDMLDWKIFKLKLEQTLKFKNEILTRIYDQPPLDSQEIMDKYQGYAQRLKEYIVDTTVLINDLLDRNRKVIFEGAQGTMLDLDHGTYPFVTSSSPVSGGVCVGAGISPSRIDEVIGIVKAYTTRVGEGPFPTELTDETGKIMREVGREYGTTTGRERRCGWYDSLIVQYAAVLNGFTSLALTKLDVLSQFDQLKICVGYEHENKIYRQFPPHQTIIHKGRPLYETLPGWRKDISHVRNYAELPPEAKAYVARIEELAEVPVDIISVGPNRNQTIMVEGRFKSHISGLYA</sequence>
<dbReference type="InterPro" id="IPR042109">
    <property type="entry name" value="Adenylosuccinate_synth_dom1"/>
</dbReference>
<evidence type="ECO:0000313" key="15">
    <source>
        <dbReference type="Proteomes" id="UP000574717"/>
    </source>
</evidence>
<reference evidence="14 15" key="1">
    <citation type="journal article" date="2020" name="Front. Microbiol.">
        <title>Single-cell genomics of novel Actinobacteria with the Wood-Ljungdahl pathway discovered in a serpentinizing system.</title>
        <authorList>
            <person name="Merino N."/>
            <person name="Kawai M."/>
            <person name="Boyd E.S."/>
            <person name="Colman D.R."/>
            <person name="McGlynn S.E."/>
            <person name="Nealson K.H."/>
            <person name="Kurokawa K."/>
            <person name="Hongoh Y."/>
        </authorList>
    </citation>
    <scope>NUCLEOTIDE SEQUENCE [LARGE SCALE GENOMIC DNA]</scope>
    <source>
        <strain evidence="11 15">S03</strain>
        <strain evidence="12 16">S34</strain>
        <strain evidence="13 14">S47</strain>
    </source>
</reference>
<gene>
    <name evidence="8" type="primary">purA</name>
    <name evidence="11" type="ORF">HKBW3S03_00492</name>
    <name evidence="12" type="ORF">HKBW3S34_00550</name>
    <name evidence="13" type="ORF">HKBW3S47_00038</name>
</gene>
<proteinExistence type="inferred from homology"/>
<comment type="catalytic activity">
    <reaction evidence="8 10">
        <text>IMP + L-aspartate + GTP = N(6)-(1,2-dicarboxyethyl)-AMP + GDP + phosphate + 2 H(+)</text>
        <dbReference type="Rhea" id="RHEA:15753"/>
        <dbReference type="ChEBI" id="CHEBI:15378"/>
        <dbReference type="ChEBI" id="CHEBI:29991"/>
        <dbReference type="ChEBI" id="CHEBI:37565"/>
        <dbReference type="ChEBI" id="CHEBI:43474"/>
        <dbReference type="ChEBI" id="CHEBI:57567"/>
        <dbReference type="ChEBI" id="CHEBI:58053"/>
        <dbReference type="ChEBI" id="CHEBI:58189"/>
        <dbReference type="EC" id="6.3.4.4"/>
    </reaction>
</comment>
<evidence type="ECO:0000256" key="2">
    <source>
        <dbReference type="ARBA" id="ARBA00022598"/>
    </source>
</evidence>
<evidence type="ECO:0000256" key="3">
    <source>
        <dbReference type="ARBA" id="ARBA00022723"/>
    </source>
</evidence>
<keyword evidence="8" id="KW-0963">Cytoplasm</keyword>
<evidence type="ECO:0000256" key="9">
    <source>
        <dbReference type="PROSITE-ProRule" id="PRU10134"/>
    </source>
</evidence>
<dbReference type="GO" id="GO:0046040">
    <property type="term" value="P:IMP metabolic process"/>
    <property type="evidence" value="ECO:0007669"/>
    <property type="project" value="TreeGrafter"/>
</dbReference>
<dbReference type="SUPFAM" id="SSF52540">
    <property type="entry name" value="P-loop containing nucleoside triphosphate hydrolases"/>
    <property type="match status" value="1"/>
</dbReference>
<evidence type="ECO:0000256" key="7">
    <source>
        <dbReference type="ARBA" id="ARBA00023134"/>
    </source>
</evidence>
<feature type="binding site" description="in other chain" evidence="8">
    <location>
        <position position="223"/>
    </location>
    <ligand>
        <name>IMP</name>
        <dbReference type="ChEBI" id="CHEBI:58053"/>
        <note>ligand shared between dimeric partners</note>
    </ligand>
</feature>
<dbReference type="PROSITE" id="PS01266">
    <property type="entry name" value="ADENYLOSUCCIN_SYN_1"/>
    <property type="match status" value="1"/>
</dbReference>
<comment type="caution">
    <text evidence="11">The sequence shown here is derived from an EMBL/GenBank/DDBJ whole genome shotgun (WGS) entry which is preliminary data.</text>
</comment>
<dbReference type="InterPro" id="IPR027417">
    <property type="entry name" value="P-loop_NTPase"/>
</dbReference>
<dbReference type="HAMAP" id="MF_00011">
    <property type="entry name" value="Adenylosucc_synth"/>
    <property type="match status" value="1"/>
</dbReference>
<dbReference type="EC" id="6.3.4.4" evidence="8 10"/>
<keyword evidence="6 8" id="KW-0460">Magnesium</keyword>
<evidence type="ECO:0000313" key="13">
    <source>
        <dbReference type="EMBL" id="GFP38337.1"/>
    </source>
</evidence>
<protein>
    <recommendedName>
        <fullName evidence="8 10">Adenylosuccinate synthetase</fullName>
        <shortName evidence="8">AMPSase</shortName>
        <shortName evidence="8">AdSS</shortName>
        <ecNumber evidence="8 10">6.3.4.4</ecNumber>
    </recommendedName>
    <alternativeName>
        <fullName evidence="8">IMP--aspartate ligase</fullName>
    </alternativeName>
</protein>
<dbReference type="InterPro" id="IPR042110">
    <property type="entry name" value="Adenylosuccinate_synth_dom2"/>
</dbReference>
<name>A0A6V8NFL6_9ACTN</name>
<dbReference type="NCBIfam" id="NF002223">
    <property type="entry name" value="PRK01117.1"/>
    <property type="match status" value="1"/>
</dbReference>
<feature type="active site" evidence="9">
    <location>
        <position position="139"/>
    </location>
</feature>
<dbReference type="EMBL" id="BLRZ01000017">
    <property type="protein sequence ID" value="GFP29630.1"/>
    <property type="molecule type" value="Genomic_DNA"/>
</dbReference>
<dbReference type="Proteomes" id="UP000574717">
    <property type="component" value="Unassembled WGS sequence"/>
</dbReference>
<feature type="binding site" evidence="8">
    <location>
        <begin position="298"/>
        <end position="304"/>
    </location>
    <ligand>
        <name>substrate</name>
    </ligand>
</feature>
<comment type="subunit">
    <text evidence="1 8">Homodimer.</text>
</comment>
<evidence type="ECO:0000313" key="11">
    <source>
        <dbReference type="EMBL" id="GFP18988.1"/>
    </source>
</evidence>
<dbReference type="FunFam" id="1.10.300.10:FF:000001">
    <property type="entry name" value="Adenylosuccinate synthetase"/>
    <property type="match status" value="1"/>
</dbReference>
<dbReference type="Proteomes" id="UP000588083">
    <property type="component" value="Unassembled WGS sequence"/>
</dbReference>
<organism evidence="11 15">
    <name type="scientific">Candidatus Hakubella thermalkaliphila</name>
    <dbReference type="NCBI Taxonomy" id="2754717"/>
    <lineage>
        <taxon>Bacteria</taxon>
        <taxon>Bacillati</taxon>
        <taxon>Actinomycetota</taxon>
        <taxon>Actinomycetota incertae sedis</taxon>
        <taxon>Candidatus Hakubellales</taxon>
        <taxon>Candidatus Hakubellaceae</taxon>
        <taxon>Candidatus Hakubella</taxon>
    </lineage>
</organism>
<feature type="binding site" description="in other chain" evidence="8">
    <location>
        <position position="238"/>
    </location>
    <ligand>
        <name>IMP</name>
        <dbReference type="ChEBI" id="CHEBI:58053"/>
        <note>ligand shared between dimeric partners</note>
    </ligand>
</feature>
<feature type="binding site" evidence="8">
    <location>
        <begin position="40"/>
        <end position="42"/>
    </location>
    <ligand>
        <name>GTP</name>
        <dbReference type="ChEBI" id="CHEBI:37565"/>
    </ligand>
</feature>
<keyword evidence="7 8" id="KW-0342">GTP-binding</keyword>
<dbReference type="GO" id="GO:0004019">
    <property type="term" value="F:adenylosuccinate synthase activity"/>
    <property type="evidence" value="ECO:0007669"/>
    <property type="project" value="UniProtKB-UniRule"/>
</dbReference>
<feature type="binding site" evidence="8">
    <location>
        <begin position="330"/>
        <end position="332"/>
    </location>
    <ligand>
        <name>GTP</name>
        <dbReference type="ChEBI" id="CHEBI:37565"/>
    </ligand>
</feature>
<evidence type="ECO:0000313" key="14">
    <source>
        <dbReference type="Proteomes" id="UP000569018"/>
    </source>
</evidence>
<feature type="binding site" evidence="8">
    <location>
        <position position="142"/>
    </location>
    <ligand>
        <name>IMP</name>
        <dbReference type="ChEBI" id="CHEBI:58053"/>
        <note>ligand shared between dimeric partners</note>
    </ligand>
</feature>
<dbReference type="UniPathway" id="UPA00075">
    <property type="reaction ID" value="UER00335"/>
</dbReference>
<feature type="binding site" evidence="8">
    <location>
        <position position="40"/>
    </location>
    <ligand>
        <name>Mg(2+)</name>
        <dbReference type="ChEBI" id="CHEBI:18420"/>
    </ligand>
</feature>
<dbReference type="AlphaFoldDB" id="A0A6V8NFL6"/>
<feature type="binding site" evidence="8">
    <location>
        <position position="13"/>
    </location>
    <ligand>
        <name>Mg(2+)</name>
        <dbReference type="ChEBI" id="CHEBI:18420"/>
    </ligand>
</feature>
<comment type="function">
    <text evidence="8">Plays an important role in the de novo pathway of purine nucleotide biosynthesis. Catalyzes the first committed step in the biosynthesis of AMP from IMP.</text>
</comment>
<feature type="binding site" evidence="8">
    <location>
        <position position="304"/>
    </location>
    <ligand>
        <name>GTP</name>
        <dbReference type="ChEBI" id="CHEBI:37565"/>
    </ligand>
</feature>
<feature type="binding site" description="in other chain" evidence="8">
    <location>
        <position position="128"/>
    </location>
    <ligand>
        <name>IMP</name>
        <dbReference type="ChEBI" id="CHEBI:58053"/>
        <note>ligand shared between dimeric partners</note>
    </ligand>
</feature>
<dbReference type="GO" id="GO:0005737">
    <property type="term" value="C:cytoplasm"/>
    <property type="evidence" value="ECO:0007669"/>
    <property type="project" value="UniProtKB-SubCell"/>
</dbReference>
<comment type="similarity">
    <text evidence="8 10">Belongs to the adenylosuccinate synthetase family.</text>
</comment>
<dbReference type="InterPro" id="IPR033128">
    <property type="entry name" value="Adenylosuccin_syn_Lys_AS"/>
</dbReference>
<keyword evidence="5 8" id="KW-0658">Purine biosynthesis</keyword>
<evidence type="ECO:0000256" key="1">
    <source>
        <dbReference type="ARBA" id="ARBA00011738"/>
    </source>
</evidence>
<keyword evidence="2 8" id="KW-0436">Ligase</keyword>
<comment type="cofactor">
    <cofactor evidence="8">
        <name>Mg(2+)</name>
        <dbReference type="ChEBI" id="CHEBI:18420"/>
    </cofactor>
    <text evidence="8">Binds 1 Mg(2+) ion per subunit.</text>
</comment>
<dbReference type="GO" id="GO:0005525">
    <property type="term" value="F:GTP binding"/>
    <property type="evidence" value="ECO:0007669"/>
    <property type="project" value="UniProtKB-UniRule"/>
</dbReference>
<feature type="active site" description="Proton donor" evidence="8">
    <location>
        <position position="41"/>
    </location>
</feature>
<dbReference type="PROSITE" id="PS00513">
    <property type="entry name" value="ADENYLOSUCCIN_SYN_2"/>
    <property type="match status" value="1"/>
</dbReference>
<dbReference type="SMART" id="SM00788">
    <property type="entry name" value="Adenylsucc_synt"/>
    <property type="match status" value="1"/>
</dbReference>
<dbReference type="GO" id="GO:0044208">
    <property type="term" value="P:'de novo' AMP biosynthetic process"/>
    <property type="evidence" value="ECO:0007669"/>
    <property type="project" value="UniProtKB-UniRule"/>
</dbReference>
<evidence type="ECO:0000256" key="5">
    <source>
        <dbReference type="ARBA" id="ARBA00022755"/>
    </source>
</evidence>
<evidence type="ECO:0000313" key="12">
    <source>
        <dbReference type="EMBL" id="GFP29630.1"/>
    </source>
</evidence>